<dbReference type="InterPro" id="IPR001849">
    <property type="entry name" value="PH_domain"/>
</dbReference>
<dbReference type="Proteomes" id="UP000693946">
    <property type="component" value="Linkage Group LG10"/>
</dbReference>
<proteinExistence type="predicted"/>
<evidence type="ECO:0000313" key="4">
    <source>
        <dbReference type="Proteomes" id="UP000693946"/>
    </source>
</evidence>
<name>A0AAV6SZT5_SOLSE</name>
<feature type="region of interest" description="Disordered" evidence="1">
    <location>
        <begin position="389"/>
        <end position="408"/>
    </location>
</feature>
<feature type="region of interest" description="Disordered" evidence="1">
    <location>
        <begin position="454"/>
        <end position="477"/>
    </location>
</feature>
<dbReference type="InterPro" id="IPR043448">
    <property type="entry name" value="PKHO1/2"/>
</dbReference>
<organism evidence="3 4">
    <name type="scientific">Solea senegalensis</name>
    <name type="common">Senegalese sole</name>
    <dbReference type="NCBI Taxonomy" id="28829"/>
    <lineage>
        <taxon>Eukaryota</taxon>
        <taxon>Metazoa</taxon>
        <taxon>Chordata</taxon>
        <taxon>Craniata</taxon>
        <taxon>Vertebrata</taxon>
        <taxon>Euteleostomi</taxon>
        <taxon>Actinopterygii</taxon>
        <taxon>Neopterygii</taxon>
        <taxon>Teleostei</taxon>
        <taxon>Neoteleostei</taxon>
        <taxon>Acanthomorphata</taxon>
        <taxon>Carangaria</taxon>
        <taxon>Pleuronectiformes</taxon>
        <taxon>Pleuronectoidei</taxon>
        <taxon>Soleidae</taxon>
        <taxon>Solea</taxon>
    </lineage>
</organism>
<sequence length="634" mass="70110">MENTEKTSTDTMEDGVNEDPTQRKEPTFLGKAGWVKKAPGRLFASYKDRYIHVEKTDIVVYEHEDLQKCLERVDLENYDRCHELKSPLKKRHRLILIRSAKSGNKVGDVKFQTQTAEEKEAWIKALTDAISRAKNKAFDEVKVDESNNLDHVTRTRPKGNRSRRPPTRIHMKEVAVVSCDGILRLDLDLEGAKMPNGTYYANVDETPEEDIGIPRPTDEEGTGPKPEVSPPNKVFKPPMPPNKDVKPSPVSEGEPEKKVLKPPMPPSKEAKSCISPAEAKAEWSPEAGKAPHPPSPPSKSKKPSHPTVQPHQEVPHVEDECEVKDGDLRKETTATDKDEADSSVCEEAQVRVERADVSSTAEQNLEEGSEKTTTTSLPLPLSVQIKCLQPDKHGDHSPTREELHGKHKSVLQTIEAPPTSEVPSVVVSLNEPLTDSLTLGPLLCQLPGERKIKAEEKSVDSGQHSDNDSEGSGAEDTLAASTAALRGSQPGLDVLDANQDNIHISLRLRQAATKPRVKSQLTKPTLPLTPSAKVKSASSGDLLSDSSAFIQGRPNIRDETSPTDDVMKLETEVALEMEKTDKLLSRVSTLQDEGERKPKDLLTEAMEKLKKADHVLREVRKLTLTKNTNNRKSW</sequence>
<evidence type="ECO:0000259" key="2">
    <source>
        <dbReference type="PROSITE" id="PS50003"/>
    </source>
</evidence>
<feature type="domain" description="PH" evidence="2">
    <location>
        <begin position="28"/>
        <end position="131"/>
    </location>
</feature>
<dbReference type="Pfam" id="PF00169">
    <property type="entry name" value="PH"/>
    <property type="match status" value="1"/>
</dbReference>
<comment type="caution">
    <text evidence="3">The sequence shown here is derived from an EMBL/GenBank/DDBJ whole genome shotgun (WGS) entry which is preliminary data.</text>
</comment>
<dbReference type="GO" id="GO:0071888">
    <property type="term" value="P:macrophage apoptotic process"/>
    <property type="evidence" value="ECO:0007669"/>
    <property type="project" value="TreeGrafter"/>
</dbReference>
<feature type="compositionally biased region" description="Basic and acidic residues" evidence="1">
    <location>
        <begin position="555"/>
        <end position="564"/>
    </location>
</feature>
<dbReference type="PANTHER" id="PTHR15871:SF2">
    <property type="entry name" value="PLECKSTRIN HOMOLOGY DOMAIN-CONTAINING FAMILY O MEMBER 2"/>
    <property type="match status" value="1"/>
</dbReference>
<feature type="region of interest" description="Disordered" evidence="1">
    <location>
        <begin position="193"/>
        <end position="378"/>
    </location>
</feature>
<feature type="region of interest" description="Disordered" evidence="1">
    <location>
        <begin position="513"/>
        <end position="564"/>
    </location>
</feature>
<dbReference type="PANTHER" id="PTHR15871">
    <property type="entry name" value="PH DOMAIN-CONTAINING PROTEIN"/>
    <property type="match status" value="1"/>
</dbReference>
<accession>A0AAV6SZT5</accession>
<evidence type="ECO:0000313" key="3">
    <source>
        <dbReference type="EMBL" id="KAG7522642.1"/>
    </source>
</evidence>
<dbReference type="EMBL" id="JAGKHQ010000002">
    <property type="protein sequence ID" value="KAG7522642.1"/>
    <property type="molecule type" value="Genomic_DNA"/>
</dbReference>
<dbReference type="AlphaFoldDB" id="A0AAV6SZT5"/>
<dbReference type="PROSITE" id="PS50003">
    <property type="entry name" value="PH_DOMAIN"/>
    <property type="match status" value="1"/>
</dbReference>
<feature type="compositionally biased region" description="Low complexity" evidence="1">
    <location>
        <begin position="536"/>
        <end position="548"/>
    </location>
</feature>
<dbReference type="SMART" id="SM00233">
    <property type="entry name" value="PH"/>
    <property type="match status" value="1"/>
</dbReference>
<protein>
    <recommendedName>
        <fullName evidence="2">PH domain-containing protein</fullName>
    </recommendedName>
</protein>
<gene>
    <name evidence="3" type="ORF">JOB18_027417</name>
</gene>
<reference evidence="3 4" key="1">
    <citation type="journal article" date="2021" name="Sci. Rep.">
        <title>Chromosome anchoring in Senegalese sole (Solea senegalensis) reveals sex-associated markers and genome rearrangements in flatfish.</title>
        <authorList>
            <person name="Guerrero-Cozar I."/>
            <person name="Gomez-Garrido J."/>
            <person name="Berbel C."/>
            <person name="Martinez-Blanch J.F."/>
            <person name="Alioto T."/>
            <person name="Claros M.G."/>
            <person name="Gagnaire P.A."/>
            <person name="Manchado M."/>
        </authorList>
    </citation>
    <scope>NUCLEOTIDE SEQUENCE [LARGE SCALE GENOMIC DNA]</scope>
    <source>
        <strain evidence="3">Sse05_10M</strain>
    </source>
</reference>
<feature type="compositionally biased region" description="Basic and acidic residues" evidence="1">
    <location>
        <begin position="454"/>
        <end position="467"/>
    </location>
</feature>
<evidence type="ECO:0000256" key="1">
    <source>
        <dbReference type="SAM" id="MobiDB-lite"/>
    </source>
</evidence>
<feature type="compositionally biased region" description="Basic and acidic residues" evidence="1">
    <location>
        <begin position="313"/>
        <end position="337"/>
    </location>
</feature>
<keyword evidence="4" id="KW-1185">Reference proteome</keyword>
<feature type="compositionally biased region" description="Basic and acidic residues" evidence="1">
    <location>
        <begin position="389"/>
        <end position="404"/>
    </location>
</feature>
<feature type="region of interest" description="Disordered" evidence="1">
    <location>
        <begin position="1"/>
        <end position="30"/>
    </location>
</feature>